<keyword evidence="3" id="KW-1185">Reference proteome</keyword>
<dbReference type="Pfam" id="PF07589">
    <property type="entry name" value="PEP-CTERM"/>
    <property type="match status" value="1"/>
</dbReference>
<organism evidence="2 3">
    <name type="scientific">Rugamonas brunnea</name>
    <dbReference type="NCBI Taxonomy" id="2758569"/>
    <lineage>
        <taxon>Bacteria</taxon>
        <taxon>Pseudomonadati</taxon>
        <taxon>Pseudomonadota</taxon>
        <taxon>Betaproteobacteria</taxon>
        <taxon>Burkholderiales</taxon>
        <taxon>Oxalobacteraceae</taxon>
        <taxon>Telluria group</taxon>
        <taxon>Rugamonas</taxon>
    </lineage>
</organism>
<dbReference type="NCBIfam" id="TIGR02595">
    <property type="entry name" value="PEP_CTERM"/>
    <property type="match status" value="1"/>
</dbReference>
<dbReference type="InterPro" id="IPR013424">
    <property type="entry name" value="Ice-binding_C"/>
</dbReference>
<gene>
    <name evidence="2" type="ORF">H3H37_12140</name>
</gene>
<dbReference type="EMBL" id="JACEZT010000007">
    <property type="protein sequence ID" value="MBA5637803.1"/>
    <property type="molecule type" value="Genomic_DNA"/>
</dbReference>
<accession>A0A7W2ESI1</accession>
<dbReference type="AlphaFoldDB" id="A0A7W2ESI1"/>
<protein>
    <submittedName>
        <fullName evidence="2">PEP-CTERM sorting domain-containing protein</fullName>
    </submittedName>
</protein>
<name>A0A7W2ESI1_9BURK</name>
<comment type="caution">
    <text evidence="2">The sequence shown here is derived from an EMBL/GenBank/DDBJ whole genome shotgun (WGS) entry which is preliminary data.</text>
</comment>
<evidence type="ECO:0000313" key="2">
    <source>
        <dbReference type="EMBL" id="MBA5637803.1"/>
    </source>
</evidence>
<dbReference type="Proteomes" id="UP000534388">
    <property type="component" value="Unassembled WGS sequence"/>
</dbReference>
<feature type="domain" description="Ice-binding protein C-terminal" evidence="1">
    <location>
        <begin position="134"/>
        <end position="158"/>
    </location>
</feature>
<proteinExistence type="predicted"/>
<evidence type="ECO:0000259" key="1">
    <source>
        <dbReference type="Pfam" id="PF07589"/>
    </source>
</evidence>
<evidence type="ECO:0000313" key="3">
    <source>
        <dbReference type="Proteomes" id="UP000534388"/>
    </source>
</evidence>
<reference evidence="2 3" key="1">
    <citation type="submission" date="2020-07" db="EMBL/GenBank/DDBJ databases">
        <title>Novel species isolated from subtropical streams in China.</title>
        <authorList>
            <person name="Lu H."/>
        </authorList>
    </citation>
    <scope>NUCLEOTIDE SEQUENCE [LARGE SCALE GENOMIC DNA]</scope>
    <source>
        <strain evidence="2 3">LX20W</strain>
    </source>
</reference>
<sequence length="159" mass="16741">MLSMTLTPATGYVITGYSISASVSGVLKTPEKPPEANGTWVPGQASNEAVIYLPDAQGGLTSGRMNNVTTATPFEYGVHGLSISHATHLQFGTFANASAAYASWDDMFGTNKLSSYAKMDVSAPSLTIYTALAPVPEPETWGMLLAGVAVIGMVKRRKH</sequence>